<organism evidence="2 3">
    <name type="scientific">Bacillus cereus</name>
    <dbReference type="NCBI Taxonomy" id="1396"/>
    <lineage>
        <taxon>Bacteria</taxon>
        <taxon>Bacillati</taxon>
        <taxon>Bacillota</taxon>
        <taxon>Bacilli</taxon>
        <taxon>Bacillales</taxon>
        <taxon>Bacillaceae</taxon>
        <taxon>Bacillus</taxon>
        <taxon>Bacillus cereus group</taxon>
    </lineage>
</organism>
<keyword evidence="1" id="KW-0812">Transmembrane</keyword>
<evidence type="ECO:0000313" key="3">
    <source>
        <dbReference type="Proteomes" id="UP000225135"/>
    </source>
</evidence>
<accession>A0A9X7E6M5</accession>
<reference evidence="2 3" key="1">
    <citation type="submission" date="2017-09" db="EMBL/GenBank/DDBJ databases">
        <title>Large-scale bioinformatics analysis of Bacillus genomes uncovers conserved roles of natural products in bacterial physiology.</title>
        <authorList>
            <consortium name="Agbiome Team Llc"/>
            <person name="Bleich R.M."/>
            <person name="Grubbs K.J."/>
            <person name="Santa Maria K.C."/>
            <person name="Allen S.E."/>
            <person name="Farag S."/>
            <person name="Shank E.A."/>
            <person name="Bowers A."/>
        </authorList>
    </citation>
    <scope>NUCLEOTIDE SEQUENCE [LARGE SCALE GENOMIC DNA]</scope>
    <source>
        <strain evidence="2 3">AFS029792</strain>
    </source>
</reference>
<dbReference type="AlphaFoldDB" id="A0A9X7E6M5"/>
<feature type="transmembrane region" description="Helical" evidence="1">
    <location>
        <begin position="6"/>
        <end position="23"/>
    </location>
</feature>
<evidence type="ECO:0000313" key="2">
    <source>
        <dbReference type="EMBL" id="PHG82078.1"/>
    </source>
</evidence>
<sequence length="63" mass="7524">MRDPLWVSFLCLKTCILFGYLFMRNKKNHGFPGKCKKAGEFRVRGDRGFVRFCCKPLFRLYRA</sequence>
<keyword evidence="1" id="KW-1133">Transmembrane helix</keyword>
<dbReference type="Proteomes" id="UP000225135">
    <property type="component" value="Unassembled WGS sequence"/>
</dbReference>
<dbReference type="EMBL" id="NUUR01000040">
    <property type="protein sequence ID" value="PHG82078.1"/>
    <property type="molecule type" value="Genomic_DNA"/>
</dbReference>
<keyword evidence="1" id="KW-0472">Membrane</keyword>
<name>A0A9X7E6M5_BACCE</name>
<gene>
    <name evidence="2" type="ORF">COI69_13965</name>
</gene>
<proteinExistence type="predicted"/>
<protein>
    <submittedName>
        <fullName evidence="2">Uncharacterized protein</fullName>
    </submittedName>
</protein>
<evidence type="ECO:0000256" key="1">
    <source>
        <dbReference type="SAM" id="Phobius"/>
    </source>
</evidence>
<comment type="caution">
    <text evidence="2">The sequence shown here is derived from an EMBL/GenBank/DDBJ whole genome shotgun (WGS) entry which is preliminary data.</text>
</comment>